<accession>A0A1B7TGQ9</accession>
<dbReference type="AlphaFoldDB" id="A0A1B7TGQ9"/>
<dbReference type="Proteomes" id="UP000092321">
    <property type="component" value="Unassembled WGS sequence"/>
</dbReference>
<gene>
    <name evidence="1" type="ORF">HANVADRAFT_1412</name>
</gene>
<reference evidence="2" key="1">
    <citation type="journal article" date="2016" name="Proc. Natl. Acad. Sci. U.S.A.">
        <title>Comparative genomics of biotechnologically important yeasts.</title>
        <authorList>
            <person name="Riley R."/>
            <person name="Haridas S."/>
            <person name="Wolfe K.H."/>
            <person name="Lopes M.R."/>
            <person name="Hittinger C.T."/>
            <person name="Goeker M."/>
            <person name="Salamov A.A."/>
            <person name="Wisecaver J.H."/>
            <person name="Long T.M."/>
            <person name="Calvey C.H."/>
            <person name="Aerts A.L."/>
            <person name="Barry K.W."/>
            <person name="Choi C."/>
            <person name="Clum A."/>
            <person name="Coughlan A.Y."/>
            <person name="Deshpande S."/>
            <person name="Douglass A.P."/>
            <person name="Hanson S.J."/>
            <person name="Klenk H.-P."/>
            <person name="LaButti K.M."/>
            <person name="Lapidus A."/>
            <person name="Lindquist E.A."/>
            <person name="Lipzen A.M."/>
            <person name="Meier-Kolthoff J.P."/>
            <person name="Ohm R.A."/>
            <person name="Otillar R.P."/>
            <person name="Pangilinan J.L."/>
            <person name="Peng Y."/>
            <person name="Rokas A."/>
            <person name="Rosa C.A."/>
            <person name="Scheuner C."/>
            <person name="Sibirny A.A."/>
            <person name="Slot J.C."/>
            <person name="Stielow J.B."/>
            <person name="Sun H."/>
            <person name="Kurtzman C.P."/>
            <person name="Blackwell M."/>
            <person name="Grigoriev I.V."/>
            <person name="Jeffries T.W."/>
        </authorList>
    </citation>
    <scope>NUCLEOTIDE SEQUENCE [LARGE SCALE GENOMIC DNA]</scope>
    <source>
        <strain evidence="2">NRRL Y-1626</strain>
    </source>
</reference>
<evidence type="ECO:0000313" key="1">
    <source>
        <dbReference type="EMBL" id="OBA27916.1"/>
    </source>
</evidence>
<sequence>MSVLTVEKTDLVTHPLNAEDSFDTFYYTYVVISFHPSVFKKFLQNFDITTVICDYGNQYDINMNSVITNKISFMLFQEFENIISETIKIIPKLTKEHKNCKTVVFRVKITNDGEQVFNLYNCSWNCKKLFDDMYWQDLMTCINETLPLEILYKFQFILTIISPASLTNIPKRFNLINYKPHKPNIDAIIFALIEGKLKNEGSRLTKNQLTQMVNDLKSNCKNIYEIINRINESKYYR</sequence>
<evidence type="ECO:0000313" key="2">
    <source>
        <dbReference type="Proteomes" id="UP000092321"/>
    </source>
</evidence>
<organism evidence="1 2">
    <name type="scientific">Hanseniaspora valbyensis NRRL Y-1626</name>
    <dbReference type="NCBI Taxonomy" id="766949"/>
    <lineage>
        <taxon>Eukaryota</taxon>
        <taxon>Fungi</taxon>
        <taxon>Dikarya</taxon>
        <taxon>Ascomycota</taxon>
        <taxon>Saccharomycotina</taxon>
        <taxon>Saccharomycetes</taxon>
        <taxon>Saccharomycodales</taxon>
        <taxon>Saccharomycodaceae</taxon>
        <taxon>Hanseniaspora</taxon>
    </lineage>
</organism>
<dbReference type="EMBL" id="LXPE01000006">
    <property type="protein sequence ID" value="OBA27916.1"/>
    <property type="molecule type" value="Genomic_DNA"/>
</dbReference>
<proteinExistence type="predicted"/>
<comment type="caution">
    <text evidence="1">The sequence shown here is derived from an EMBL/GenBank/DDBJ whole genome shotgun (WGS) entry which is preliminary data.</text>
</comment>
<keyword evidence="2" id="KW-1185">Reference proteome</keyword>
<name>A0A1B7TGQ9_9ASCO</name>
<protein>
    <submittedName>
        <fullName evidence="1">Uncharacterized protein</fullName>
    </submittedName>
</protein>